<dbReference type="GO" id="GO:0001786">
    <property type="term" value="F:phosphatidylserine binding"/>
    <property type="evidence" value="ECO:0000318"/>
    <property type="project" value="GO_Central"/>
</dbReference>
<proteinExistence type="predicted"/>
<dbReference type="InterPro" id="IPR037104">
    <property type="entry name" value="Annexin_sf"/>
</dbReference>
<dbReference type="PANTHER" id="PTHR10502:SF104">
    <property type="entry name" value="ANNEXIN D1"/>
    <property type="match status" value="1"/>
</dbReference>
<dbReference type="GO" id="GO:0005886">
    <property type="term" value="C:plasma membrane"/>
    <property type="evidence" value="ECO:0000318"/>
    <property type="project" value="GO_Central"/>
</dbReference>
<dbReference type="GO" id="GO:0005737">
    <property type="term" value="C:cytoplasm"/>
    <property type="evidence" value="ECO:0000318"/>
    <property type="project" value="GO_Central"/>
</dbReference>
<dbReference type="FunFam" id="1.10.220.10:FF:000001">
    <property type="entry name" value="Annexin"/>
    <property type="match status" value="1"/>
</dbReference>
<reference evidence="3" key="1">
    <citation type="submission" date="2013-07" db="EMBL/GenBank/DDBJ databases">
        <title>The genome of Eucalyptus grandis.</title>
        <authorList>
            <person name="Schmutz J."/>
            <person name="Hayes R."/>
            <person name="Myburg A."/>
            <person name="Tuskan G."/>
            <person name="Grattapaglia D."/>
            <person name="Rokhsar D.S."/>
        </authorList>
    </citation>
    <scope>NUCLEOTIDE SEQUENCE</scope>
    <source>
        <tissue evidence="3">Leaf extractions</tissue>
    </source>
</reference>
<name>A0A059BT55_EUCGR</name>
<sequence length="157" mass="18137">MSSYRYGGDEVDLTLAKEEAKMLREKILEKAYSDKHLIWILASRSKAHHSSEFGNDINKDLKTDPKDKFLFMLRATVKCLTRPEKYFEKVLCLAIKRQGTDEAALIRVVVTRAEVDMKLITEEYQRKNNVPLHRAIVKDTHGEYEKMLLAMVGHADP</sequence>
<dbReference type="PANTHER" id="PTHR10502">
    <property type="entry name" value="ANNEXIN"/>
    <property type="match status" value="1"/>
</dbReference>
<dbReference type="GO" id="GO:0005509">
    <property type="term" value="F:calcium ion binding"/>
    <property type="evidence" value="ECO:0007669"/>
    <property type="project" value="InterPro"/>
</dbReference>
<dbReference type="eggNOG" id="KOG0819">
    <property type="taxonomic scope" value="Eukaryota"/>
</dbReference>
<dbReference type="Gramene" id="KCW68830">
    <property type="protein sequence ID" value="KCW68830"/>
    <property type="gene ID" value="EUGRSUZ_F02433"/>
</dbReference>
<evidence type="ECO:0000256" key="2">
    <source>
        <dbReference type="ARBA" id="ARBA00023216"/>
    </source>
</evidence>
<protein>
    <recommendedName>
        <fullName evidence="4">Annexin</fullName>
    </recommendedName>
</protein>
<organism evidence="3">
    <name type="scientific">Eucalyptus grandis</name>
    <name type="common">Flooded gum</name>
    <dbReference type="NCBI Taxonomy" id="71139"/>
    <lineage>
        <taxon>Eukaryota</taxon>
        <taxon>Viridiplantae</taxon>
        <taxon>Streptophyta</taxon>
        <taxon>Embryophyta</taxon>
        <taxon>Tracheophyta</taxon>
        <taxon>Spermatophyta</taxon>
        <taxon>Magnoliopsida</taxon>
        <taxon>eudicotyledons</taxon>
        <taxon>Gunneridae</taxon>
        <taxon>Pentapetalae</taxon>
        <taxon>rosids</taxon>
        <taxon>malvids</taxon>
        <taxon>Myrtales</taxon>
        <taxon>Myrtaceae</taxon>
        <taxon>Myrtoideae</taxon>
        <taxon>Eucalypteae</taxon>
        <taxon>Eucalyptus</taxon>
    </lineage>
</organism>
<dbReference type="GO" id="GO:0009409">
    <property type="term" value="P:response to cold"/>
    <property type="evidence" value="ECO:0000318"/>
    <property type="project" value="GO_Central"/>
</dbReference>
<dbReference type="OMA" id="ENTFIHI"/>
<dbReference type="Pfam" id="PF00191">
    <property type="entry name" value="Annexin"/>
    <property type="match status" value="1"/>
</dbReference>
<keyword evidence="2" id="KW-0041">Annexin</keyword>
<accession>A0A059BT55</accession>
<dbReference type="PROSITE" id="PS00223">
    <property type="entry name" value="ANNEXIN_1"/>
    <property type="match status" value="1"/>
</dbReference>
<dbReference type="GO" id="GO:0009414">
    <property type="term" value="P:response to water deprivation"/>
    <property type="evidence" value="ECO:0000318"/>
    <property type="project" value="GO_Central"/>
</dbReference>
<evidence type="ECO:0008006" key="4">
    <source>
        <dbReference type="Google" id="ProtNLM"/>
    </source>
</evidence>
<dbReference type="InParanoid" id="A0A059BT55"/>
<dbReference type="EMBL" id="KK198758">
    <property type="protein sequence ID" value="KCW68830.1"/>
    <property type="molecule type" value="Genomic_DNA"/>
</dbReference>
<keyword evidence="1" id="KW-0677">Repeat</keyword>
<dbReference type="SMART" id="SM00335">
    <property type="entry name" value="ANX"/>
    <property type="match status" value="1"/>
</dbReference>
<dbReference type="GO" id="GO:0005544">
    <property type="term" value="F:calcium-dependent phospholipid binding"/>
    <property type="evidence" value="ECO:0000318"/>
    <property type="project" value="GO_Central"/>
</dbReference>
<dbReference type="InterPro" id="IPR018502">
    <property type="entry name" value="Annexin_repeat"/>
</dbReference>
<dbReference type="SUPFAM" id="SSF47874">
    <property type="entry name" value="Annexin"/>
    <property type="match status" value="1"/>
</dbReference>
<dbReference type="AlphaFoldDB" id="A0A059BT55"/>
<dbReference type="GO" id="GO:0009651">
    <property type="term" value="P:response to salt stress"/>
    <property type="evidence" value="ECO:0000318"/>
    <property type="project" value="GO_Central"/>
</dbReference>
<dbReference type="InterPro" id="IPR018252">
    <property type="entry name" value="Annexin_repeat_CS"/>
</dbReference>
<evidence type="ECO:0000313" key="3">
    <source>
        <dbReference type="EMBL" id="KCW68830.1"/>
    </source>
</evidence>
<evidence type="ECO:0000256" key="1">
    <source>
        <dbReference type="ARBA" id="ARBA00022737"/>
    </source>
</evidence>
<dbReference type="GO" id="GO:0009408">
    <property type="term" value="P:response to heat"/>
    <property type="evidence" value="ECO:0000318"/>
    <property type="project" value="GO_Central"/>
</dbReference>
<gene>
    <name evidence="3" type="ORF">EUGRSUZ_F02433</name>
</gene>
<dbReference type="Gene3D" id="1.10.220.10">
    <property type="entry name" value="Annexin"/>
    <property type="match status" value="2"/>
</dbReference>
<dbReference type="PROSITE" id="PS51897">
    <property type="entry name" value="ANNEXIN_2"/>
    <property type="match status" value="1"/>
</dbReference>